<evidence type="ECO:0000256" key="2">
    <source>
        <dbReference type="SAM" id="Coils"/>
    </source>
</evidence>
<evidence type="ECO:0000256" key="1">
    <source>
        <dbReference type="ARBA" id="ARBA00022737"/>
    </source>
</evidence>
<evidence type="ECO:0000313" key="4">
    <source>
        <dbReference type="EMBL" id="CAD7263282.1"/>
    </source>
</evidence>
<proteinExistence type="predicted"/>
<gene>
    <name evidence="4" type="ORF">TSIB3V08_LOCUS7362</name>
</gene>
<dbReference type="PANTHER" id="PTHR22903">
    <property type="entry name" value="PLEKHH PROTEIN"/>
    <property type="match status" value="1"/>
</dbReference>
<feature type="compositionally biased region" description="Polar residues" evidence="3">
    <location>
        <begin position="180"/>
        <end position="189"/>
    </location>
</feature>
<protein>
    <submittedName>
        <fullName evidence="4">Uncharacterized protein</fullName>
    </submittedName>
</protein>
<dbReference type="EMBL" id="OC003426">
    <property type="protein sequence ID" value="CAD7263282.1"/>
    <property type="molecule type" value="Genomic_DNA"/>
</dbReference>
<accession>A0A7R9AZ30</accession>
<organism evidence="4">
    <name type="scientific">Timema shepardi</name>
    <name type="common">Walking stick</name>
    <dbReference type="NCBI Taxonomy" id="629360"/>
    <lineage>
        <taxon>Eukaryota</taxon>
        <taxon>Metazoa</taxon>
        <taxon>Ecdysozoa</taxon>
        <taxon>Arthropoda</taxon>
        <taxon>Hexapoda</taxon>
        <taxon>Insecta</taxon>
        <taxon>Pterygota</taxon>
        <taxon>Neoptera</taxon>
        <taxon>Polyneoptera</taxon>
        <taxon>Phasmatodea</taxon>
        <taxon>Timematodea</taxon>
        <taxon>Timematoidea</taxon>
        <taxon>Timematidae</taxon>
        <taxon>Timema</taxon>
    </lineage>
</organism>
<feature type="region of interest" description="Disordered" evidence="3">
    <location>
        <begin position="142"/>
        <end position="189"/>
    </location>
</feature>
<dbReference type="PANTHER" id="PTHR22903:SF8">
    <property type="entry name" value="MAX-1A"/>
    <property type="match status" value="1"/>
</dbReference>
<evidence type="ECO:0000256" key="3">
    <source>
        <dbReference type="SAM" id="MobiDB-lite"/>
    </source>
</evidence>
<sequence>MDAWSKALSRSGLDFRCRISVGCNVGGFPKLIFHFPSTQMLVRMMEQRLAQTEHTAGDVSPHMSSTVKETVINKLETQVEEQRQLRLQDAKQVEAKAAKIKEWVTNKLRELEEQNQHLREQNQKCNAQLELLRNHLAHSQIGLKDRSSTGGSSRASLSLEATTTSDDSLALPPPELPTRPLSSASASLR</sequence>
<keyword evidence="2" id="KW-0175">Coiled coil</keyword>
<dbReference type="AlphaFoldDB" id="A0A7R9AZ30"/>
<feature type="coiled-coil region" evidence="2">
    <location>
        <begin position="101"/>
        <end position="135"/>
    </location>
</feature>
<reference evidence="4" key="1">
    <citation type="submission" date="2020-11" db="EMBL/GenBank/DDBJ databases">
        <authorList>
            <person name="Tran Van P."/>
        </authorList>
    </citation>
    <scope>NUCLEOTIDE SEQUENCE</scope>
</reference>
<keyword evidence="1" id="KW-0677">Repeat</keyword>
<name>A0A7R9AZ30_TIMSH</name>
<feature type="compositionally biased region" description="Low complexity" evidence="3">
    <location>
        <begin position="148"/>
        <end position="159"/>
    </location>
</feature>